<dbReference type="AlphaFoldDB" id="A0A4R6U0J2"/>
<dbReference type="GO" id="GO:0012505">
    <property type="term" value="C:endomembrane system"/>
    <property type="evidence" value="ECO:0007669"/>
    <property type="project" value="UniProtKB-SubCell"/>
</dbReference>
<evidence type="ECO:0000256" key="7">
    <source>
        <dbReference type="ARBA" id="ARBA00022989"/>
    </source>
</evidence>
<dbReference type="Gene3D" id="6.10.250.1580">
    <property type="match status" value="1"/>
</dbReference>
<dbReference type="SUPFAM" id="SSF81573">
    <property type="entry name" value="F1F0 ATP synthase subunit B, membrane domain"/>
    <property type="match status" value="1"/>
</dbReference>
<dbReference type="InterPro" id="IPR002146">
    <property type="entry name" value="ATP_synth_b/b'su_bac/chlpt"/>
</dbReference>
<keyword evidence="9 13" id="KW-0472">Membrane</keyword>
<keyword evidence="8 13" id="KW-0406">Ion transport</keyword>
<dbReference type="NCBIfam" id="TIGR01144">
    <property type="entry name" value="ATP_synt_b"/>
    <property type="match status" value="1"/>
</dbReference>
<evidence type="ECO:0000313" key="16">
    <source>
        <dbReference type="EMBL" id="TDQ38732.1"/>
    </source>
</evidence>
<keyword evidence="5 13" id="KW-0812">Transmembrane</keyword>
<keyword evidence="15" id="KW-0175">Coiled coil</keyword>
<comment type="function">
    <text evidence="13">Component of the F(0) channel, it forms part of the peripheral stalk, linking F(1) to F(0).</text>
</comment>
<dbReference type="Pfam" id="PF00430">
    <property type="entry name" value="ATP-synt_B"/>
    <property type="match status" value="1"/>
</dbReference>
<comment type="function">
    <text evidence="11 13">F(1)F(0) ATP synthase produces ATP from ADP in the presence of a proton or sodium gradient. F-type ATPases consist of two structural domains, F(1) containing the extramembraneous catalytic core and F(0) containing the membrane proton channel, linked together by a central stalk and a peripheral stalk. During catalysis, ATP synthesis in the catalytic domain of F(1) is coupled via a rotary mechanism of the central stalk subunits to proton translocation.</text>
</comment>
<feature type="transmembrane region" description="Helical" evidence="13">
    <location>
        <begin position="12"/>
        <end position="33"/>
    </location>
</feature>
<evidence type="ECO:0000256" key="15">
    <source>
        <dbReference type="SAM" id="Coils"/>
    </source>
</evidence>
<evidence type="ECO:0000256" key="14">
    <source>
        <dbReference type="RuleBase" id="RU003848"/>
    </source>
</evidence>
<proteinExistence type="inferred from homology"/>
<keyword evidence="4 13" id="KW-0138">CF(0)</keyword>
<reference evidence="16 17" key="1">
    <citation type="submission" date="2019-03" db="EMBL/GenBank/DDBJ databases">
        <title>Genomic Encyclopedia of Type Strains, Phase IV (KMG-IV): sequencing the most valuable type-strain genomes for metagenomic binning, comparative biology and taxonomic classification.</title>
        <authorList>
            <person name="Goeker M."/>
        </authorList>
    </citation>
    <scope>NUCLEOTIDE SEQUENCE [LARGE SCALE GENOMIC DNA]</scope>
    <source>
        <strain evidence="16 17">DSM 28697</strain>
    </source>
</reference>
<dbReference type="HAMAP" id="MF_01398">
    <property type="entry name" value="ATP_synth_b_bprime"/>
    <property type="match status" value="1"/>
</dbReference>
<keyword evidence="7 13" id="KW-1133">Transmembrane helix</keyword>
<keyword evidence="6 13" id="KW-0375">Hydrogen ion transport</keyword>
<name>A0A4R6U0J2_9BACI</name>
<evidence type="ECO:0000256" key="5">
    <source>
        <dbReference type="ARBA" id="ARBA00022692"/>
    </source>
</evidence>
<evidence type="ECO:0000256" key="11">
    <source>
        <dbReference type="ARBA" id="ARBA00025198"/>
    </source>
</evidence>
<dbReference type="EMBL" id="SNYJ01000009">
    <property type="protein sequence ID" value="TDQ38732.1"/>
    <property type="molecule type" value="Genomic_DNA"/>
</dbReference>
<protein>
    <recommendedName>
        <fullName evidence="13">ATP synthase subunit b</fullName>
    </recommendedName>
    <alternativeName>
        <fullName evidence="13">ATP synthase F(0) sector subunit b</fullName>
    </alternativeName>
    <alternativeName>
        <fullName evidence="13">ATPase subunit I</fullName>
    </alternativeName>
    <alternativeName>
        <fullName evidence="13">F-type ATPase subunit b</fullName>
        <shortName evidence="13">F-ATPase subunit b</shortName>
    </alternativeName>
</protein>
<dbReference type="InterPro" id="IPR050059">
    <property type="entry name" value="ATP_synthase_B_chain"/>
</dbReference>
<dbReference type="CDD" id="cd06503">
    <property type="entry name" value="ATP-synt_Fo_b"/>
    <property type="match status" value="1"/>
</dbReference>
<feature type="coiled-coil region" evidence="15">
    <location>
        <begin position="63"/>
        <end position="127"/>
    </location>
</feature>
<evidence type="ECO:0000256" key="1">
    <source>
        <dbReference type="ARBA" id="ARBA00005513"/>
    </source>
</evidence>
<keyword evidence="2 13" id="KW-0813">Transport</keyword>
<dbReference type="GO" id="GO:0005886">
    <property type="term" value="C:plasma membrane"/>
    <property type="evidence" value="ECO:0007669"/>
    <property type="project" value="UniProtKB-SubCell"/>
</dbReference>
<dbReference type="GO" id="GO:0046961">
    <property type="term" value="F:proton-transporting ATPase activity, rotational mechanism"/>
    <property type="evidence" value="ECO:0007669"/>
    <property type="project" value="TreeGrafter"/>
</dbReference>
<evidence type="ECO:0000256" key="8">
    <source>
        <dbReference type="ARBA" id="ARBA00023065"/>
    </source>
</evidence>
<comment type="subunit">
    <text evidence="13">F-type ATPases have 2 components, F(1) - the catalytic core - and F(0) - the membrane proton channel. F(1) has five subunits: alpha(3), beta(3), gamma(1), delta(1), epsilon(1). F(0) has three main subunits: a(1), b(2) and c(10-14). The alpha and beta chains form an alternating ring which encloses part of the gamma chain. F(1) is attached to F(0) by a central stalk formed by the gamma and epsilon chains, while a peripheral stalk is formed by the delta and b chains.</text>
</comment>
<evidence type="ECO:0000256" key="9">
    <source>
        <dbReference type="ARBA" id="ARBA00023136"/>
    </source>
</evidence>
<dbReference type="GO" id="GO:0046933">
    <property type="term" value="F:proton-transporting ATP synthase activity, rotational mechanism"/>
    <property type="evidence" value="ECO:0007669"/>
    <property type="project" value="UniProtKB-UniRule"/>
</dbReference>
<comment type="subcellular location">
    <subcellularLocation>
        <location evidence="13">Cell membrane</location>
        <topology evidence="13">Single-pass membrane protein</topology>
    </subcellularLocation>
    <subcellularLocation>
        <location evidence="12">Endomembrane system</location>
        <topology evidence="12">Single-pass membrane protein</topology>
    </subcellularLocation>
</comment>
<evidence type="ECO:0000256" key="2">
    <source>
        <dbReference type="ARBA" id="ARBA00022448"/>
    </source>
</evidence>
<evidence type="ECO:0000256" key="10">
    <source>
        <dbReference type="ARBA" id="ARBA00023310"/>
    </source>
</evidence>
<keyword evidence="10 13" id="KW-0066">ATP synthesis</keyword>
<evidence type="ECO:0000256" key="12">
    <source>
        <dbReference type="ARBA" id="ARBA00037847"/>
    </source>
</evidence>
<keyword evidence="17" id="KW-1185">Reference proteome</keyword>
<comment type="caution">
    <text evidence="16">The sequence shown here is derived from an EMBL/GenBank/DDBJ whole genome shotgun (WGS) entry which is preliminary data.</text>
</comment>
<keyword evidence="3 13" id="KW-1003">Cell membrane</keyword>
<dbReference type="PANTHER" id="PTHR33445">
    <property type="entry name" value="ATP SYNTHASE SUBUNIT B', CHLOROPLASTIC"/>
    <property type="match status" value="1"/>
</dbReference>
<dbReference type="InterPro" id="IPR028987">
    <property type="entry name" value="ATP_synth_B-like_membr_sf"/>
</dbReference>
<evidence type="ECO:0000256" key="3">
    <source>
        <dbReference type="ARBA" id="ARBA00022475"/>
    </source>
</evidence>
<organism evidence="16 17">
    <name type="scientific">Aureibacillus halotolerans</name>
    <dbReference type="NCBI Taxonomy" id="1508390"/>
    <lineage>
        <taxon>Bacteria</taxon>
        <taxon>Bacillati</taxon>
        <taxon>Bacillota</taxon>
        <taxon>Bacilli</taxon>
        <taxon>Bacillales</taxon>
        <taxon>Bacillaceae</taxon>
        <taxon>Aureibacillus</taxon>
    </lineage>
</organism>
<comment type="similarity">
    <text evidence="1 13 14">Belongs to the ATPase B chain family.</text>
</comment>
<evidence type="ECO:0000313" key="17">
    <source>
        <dbReference type="Proteomes" id="UP000295632"/>
    </source>
</evidence>
<gene>
    <name evidence="13" type="primary">atpF</name>
    <name evidence="16" type="ORF">EV213_109101</name>
</gene>
<dbReference type="Proteomes" id="UP000295632">
    <property type="component" value="Unassembled WGS sequence"/>
</dbReference>
<evidence type="ECO:0000256" key="13">
    <source>
        <dbReference type="HAMAP-Rule" id="MF_01398"/>
    </source>
</evidence>
<dbReference type="GO" id="GO:0045259">
    <property type="term" value="C:proton-transporting ATP synthase complex"/>
    <property type="evidence" value="ECO:0007669"/>
    <property type="project" value="UniProtKB-KW"/>
</dbReference>
<evidence type="ECO:0000256" key="4">
    <source>
        <dbReference type="ARBA" id="ARBA00022547"/>
    </source>
</evidence>
<sequence length="172" mass="19321">MNHFAPNVLMASGLAIGDIFVQLLAFALLLLLLKKFALKPLIKVMKDRETFVANEIDSAETSRKEAESFLKQQQETLEAARKEAQAILENAKKMGEDRQSDILKAAQDEAERLREAAIRDIQNEREQALVSVREQVASLSVLIASKVIEKELNAADQEKLIEDYIKEAGDQR</sequence>
<dbReference type="PANTHER" id="PTHR33445:SF1">
    <property type="entry name" value="ATP SYNTHASE SUBUNIT B"/>
    <property type="match status" value="1"/>
</dbReference>
<dbReference type="InterPro" id="IPR005864">
    <property type="entry name" value="ATP_synth_F0_bsu_bac"/>
</dbReference>
<accession>A0A4R6U0J2</accession>
<evidence type="ECO:0000256" key="6">
    <source>
        <dbReference type="ARBA" id="ARBA00022781"/>
    </source>
</evidence>